<dbReference type="SUPFAM" id="SSF103190">
    <property type="entry name" value="Sensory domain-like"/>
    <property type="match status" value="1"/>
</dbReference>
<comment type="subcellular location">
    <subcellularLocation>
        <location evidence="1">Cell membrane</location>
        <topology evidence="1">Multi-pass membrane protein</topology>
    </subcellularLocation>
</comment>
<evidence type="ECO:0000259" key="8">
    <source>
        <dbReference type="Pfam" id="PF02743"/>
    </source>
</evidence>
<keyword evidence="3 6" id="KW-0812">Transmembrane</keyword>
<evidence type="ECO:0000256" key="6">
    <source>
        <dbReference type="SAM" id="Phobius"/>
    </source>
</evidence>
<evidence type="ECO:0000256" key="5">
    <source>
        <dbReference type="ARBA" id="ARBA00023136"/>
    </source>
</evidence>
<name>A0A1I4YQ95_9NEIS</name>
<dbReference type="EMBL" id="FOVE01000008">
    <property type="protein sequence ID" value="SFN40184.1"/>
    <property type="molecule type" value="Genomic_DNA"/>
</dbReference>
<evidence type="ECO:0000256" key="2">
    <source>
        <dbReference type="ARBA" id="ARBA00022475"/>
    </source>
</evidence>
<protein>
    <submittedName>
        <fullName evidence="9">Cache domain-containing protein</fullName>
    </submittedName>
</protein>
<dbReference type="AlphaFoldDB" id="A0A1I4YQ95"/>
<dbReference type="CDD" id="cd12913">
    <property type="entry name" value="PDC1_MCP_like"/>
    <property type="match status" value="1"/>
</dbReference>
<feature type="signal peptide" evidence="7">
    <location>
        <begin position="1"/>
        <end position="23"/>
    </location>
</feature>
<dbReference type="InterPro" id="IPR029151">
    <property type="entry name" value="Sensor-like_sf"/>
</dbReference>
<gene>
    <name evidence="9" type="ORF">SAMN05660284_01420</name>
</gene>
<proteinExistence type="predicted"/>
<dbReference type="Pfam" id="PF02743">
    <property type="entry name" value="dCache_1"/>
    <property type="match status" value="1"/>
</dbReference>
<dbReference type="GO" id="GO:0005886">
    <property type="term" value="C:plasma membrane"/>
    <property type="evidence" value="ECO:0007669"/>
    <property type="project" value="UniProtKB-SubCell"/>
</dbReference>
<dbReference type="OrthoDB" id="8576332at2"/>
<organism evidence="9 10">
    <name type="scientific">Formivibrio citricus</name>
    <dbReference type="NCBI Taxonomy" id="83765"/>
    <lineage>
        <taxon>Bacteria</taxon>
        <taxon>Pseudomonadati</taxon>
        <taxon>Pseudomonadota</taxon>
        <taxon>Betaproteobacteria</taxon>
        <taxon>Neisseriales</taxon>
        <taxon>Chitinibacteraceae</taxon>
        <taxon>Formivibrio</taxon>
    </lineage>
</organism>
<accession>A0A1I4YQ95</accession>
<dbReference type="Gene3D" id="3.30.450.20">
    <property type="entry name" value="PAS domain"/>
    <property type="match status" value="2"/>
</dbReference>
<keyword evidence="2" id="KW-1003">Cell membrane</keyword>
<evidence type="ECO:0000256" key="1">
    <source>
        <dbReference type="ARBA" id="ARBA00004651"/>
    </source>
</evidence>
<feature type="transmembrane region" description="Helical" evidence="6">
    <location>
        <begin position="269"/>
        <end position="292"/>
    </location>
</feature>
<evidence type="ECO:0000256" key="4">
    <source>
        <dbReference type="ARBA" id="ARBA00022989"/>
    </source>
</evidence>
<evidence type="ECO:0000313" key="9">
    <source>
        <dbReference type="EMBL" id="SFN40184.1"/>
    </source>
</evidence>
<dbReference type="RefSeq" id="WP_143085996.1">
    <property type="nucleotide sequence ID" value="NZ_FOVE01000008.1"/>
</dbReference>
<keyword evidence="10" id="KW-1185">Reference proteome</keyword>
<dbReference type="Proteomes" id="UP000242869">
    <property type="component" value="Unassembled WGS sequence"/>
</dbReference>
<keyword evidence="5 6" id="KW-0472">Membrane</keyword>
<evidence type="ECO:0000256" key="3">
    <source>
        <dbReference type="ARBA" id="ARBA00022692"/>
    </source>
</evidence>
<dbReference type="CDD" id="cd12912">
    <property type="entry name" value="PDC2_MCP_like"/>
    <property type="match status" value="1"/>
</dbReference>
<sequence>MALKNRLLACTVVFLMIATASLAGVAYWQIRTEIIDGVTKEISTAVRGNRETLARWMAQRRDAIEATANRLSGSASPLPFLIACKDAGRFNLTYAGYSDKKMVYHTEKKPAEGYDPTIRPWYKAAMEKKGTVATAPYIFASNNKLGITVARPFENNGIQAVVGGDITLEEIVTLVKSIELRGNGYAFLATQDGKIVAHPKPDSALKPVEEIAPGFDPAILKSAGLSISLRASEIGNRTKYVATSLVPGTDWVLCTVVDKATILTPLRSLLWILVFASLAVVLLGACIVMFNIEGEDRHVA</sequence>
<evidence type="ECO:0000256" key="7">
    <source>
        <dbReference type="SAM" id="SignalP"/>
    </source>
</evidence>
<feature type="domain" description="Cache" evidence="8">
    <location>
        <begin position="100"/>
        <end position="255"/>
    </location>
</feature>
<reference evidence="10" key="1">
    <citation type="submission" date="2016-10" db="EMBL/GenBank/DDBJ databases">
        <authorList>
            <person name="Varghese N."/>
            <person name="Submissions S."/>
        </authorList>
    </citation>
    <scope>NUCLEOTIDE SEQUENCE [LARGE SCALE GENOMIC DNA]</scope>
    <source>
        <strain evidence="10">DSM 6150</strain>
    </source>
</reference>
<evidence type="ECO:0000313" key="10">
    <source>
        <dbReference type="Proteomes" id="UP000242869"/>
    </source>
</evidence>
<keyword evidence="7" id="KW-0732">Signal</keyword>
<feature type="chain" id="PRO_5017396934" evidence="7">
    <location>
        <begin position="24"/>
        <end position="300"/>
    </location>
</feature>
<keyword evidence="4 6" id="KW-1133">Transmembrane helix</keyword>
<dbReference type="InterPro" id="IPR033479">
    <property type="entry name" value="dCache_1"/>
</dbReference>
<dbReference type="STRING" id="83765.SAMN05660284_01420"/>